<proteinExistence type="predicted"/>
<dbReference type="KEGG" id="cbau:H1R16_06445"/>
<reference evidence="5" key="2">
    <citation type="submission" date="2020-07" db="EMBL/GenBank/DDBJ databases">
        <title>Flavobacterium sp. xlx-214.</title>
        <authorList>
            <person name="Yang C."/>
        </authorList>
    </citation>
    <scope>NUCLEOTIDE SEQUENCE [LARGE SCALE GENOMIC DNA]</scope>
    <source>
        <strain evidence="5">CX-624</strain>
    </source>
</reference>
<keyword evidence="1" id="KW-0812">Transmembrane</keyword>
<sequence length="233" mass="27266">MDETKLATIRTYLLDKKLPIDILVEVYDHFVTQILELEKEEGVCFEDALEQVKQSWQGELQPSWKGEWDLVDRSDLLRKINTANFRAFLKKALYMASVMVLALMLLSFLFSFHVYKYIFVIGTGLVLLLPFYVYLKNFKDFSLNKKYRKYMLVSFQEYTLLSLSCLYFYFTFFTEAGTIAKMFAGTAVHGNPKHIISGIVITYAVLVISLISYYSQRKFLQTIEKVKPFLKHL</sequence>
<dbReference type="AlphaFoldDB" id="A0A7D7QEE1"/>
<evidence type="ECO:0000313" key="4">
    <source>
        <dbReference type="Proteomes" id="UP000515349"/>
    </source>
</evidence>
<feature type="transmembrane region" description="Helical" evidence="1">
    <location>
        <begin position="92"/>
        <end position="111"/>
    </location>
</feature>
<gene>
    <name evidence="3" type="ORF">H1R16_06445</name>
    <name evidence="2" type="ORF">H2507_11550</name>
</gene>
<evidence type="ECO:0000313" key="2">
    <source>
        <dbReference type="EMBL" id="MBA5247804.1"/>
    </source>
</evidence>
<dbReference type="EMBL" id="JACEUX010000004">
    <property type="protein sequence ID" value="MBA5247804.1"/>
    <property type="molecule type" value="Genomic_DNA"/>
</dbReference>
<name>A0A7D7QEE1_9FLAO</name>
<accession>A0A7D7QEE1</accession>
<protein>
    <submittedName>
        <fullName evidence="3">Uncharacterized protein</fullName>
    </submittedName>
</protein>
<feature type="transmembrane region" description="Helical" evidence="1">
    <location>
        <begin position="155"/>
        <end position="174"/>
    </location>
</feature>
<dbReference type="RefSeq" id="WP_181887901.1">
    <property type="nucleotide sequence ID" value="NZ_CP059472.1"/>
</dbReference>
<evidence type="ECO:0000313" key="3">
    <source>
        <dbReference type="EMBL" id="QMS97383.1"/>
    </source>
</evidence>
<reference evidence="2" key="3">
    <citation type="submission" date="2020-07" db="EMBL/GenBank/DDBJ databases">
        <authorList>
            <person name="Yang C."/>
        </authorList>
    </citation>
    <scope>NUCLEOTIDE SEQUENCE</scope>
    <source>
        <strain evidence="2">Cx-624</strain>
    </source>
</reference>
<dbReference type="EMBL" id="CP059472">
    <property type="protein sequence ID" value="QMS97383.1"/>
    <property type="molecule type" value="Genomic_DNA"/>
</dbReference>
<organism evidence="3 4">
    <name type="scientific">Marnyiella aurantia</name>
    <dbReference type="NCBI Taxonomy" id="2758037"/>
    <lineage>
        <taxon>Bacteria</taxon>
        <taxon>Pseudomonadati</taxon>
        <taxon>Bacteroidota</taxon>
        <taxon>Flavobacteriia</taxon>
        <taxon>Flavobacteriales</taxon>
        <taxon>Weeksellaceae</taxon>
        <taxon>Marnyiella</taxon>
    </lineage>
</organism>
<reference evidence="3 4" key="1">
    <citation type="submission" date="2020-07" db="EMBL/GenBank/DDBJ databases">
        <title>Chryseobacterium sp.cx-624.</title>
        <authorList>
            <person name="Yang C."/>
        </authorList>
    </citation>
    <scope>NUCLEOTIDE SEQUENCE [LARGE SCALE GENOMIC DNA]</scope>
    <source>
        <strain evidence="3">Cx-624</strain>
        <strain evidence="4">cx-624</strain>
    </source>
</reference>
<keyword evidence="1" id="KW-1133">Transmembrane helix</keyword>
<evidence type="ECO:0000313" key="5">
    <source>
        <dbReference type="Proteomes" id="UP000539710"/>
    </source>
</evidence>
<dbReference type="Proteomes" id="UP000515349">
    <property type="component" value="Chromosome"/>
</dbReference>
<feature type="transmembrane region" description="Helical" evidence="1">
    <location>
        <begin position="117"/>
        <end position="135"/>
    </location>
</feature>
<feature type="transmembrane region" description="Helical" evidence="1">
    <location>
        <begin position="194"/>
        <end position="215"/>
    </location>
</feature>
<dbReference type="Proteomes" id="UP000539710">
    <property type="component" value="Unassembled WGS sequence"/>
</dbReference>
<keyword evidence="1" id="KW-0472">Membrane</keyword>
<evidence type="ECO:0000256" key="1">
    <source>
        <dbReference type="SAM" id="Phobius"/>
    </source>
</evidence>
<keyword evidence="5" id="KW-1185">Reference proteome</keyword>